<dbReference type="InterPro" id="IPR006379">
    <property type="entry name" value="HAD-SF_hydro_IIB"/>
</dbReference>
<name>A0A9D1X362_9FIRM</name>
<proteinExistence type="predicted"/>
<dbReference type="SFLD" id="SFLDG01140">
    <property type="entry name" value="C2.B:_Phosphomannomutase_and_P"/>
    <property type="match status" value="1"/>
</dbReference>
<evidence type="ECO:0000313" key="2">
    <source>
        <dbReference type="Proteomes" id="UP000886805"/>
    </source>
</evidence>
<reference evidence="1" key="1">
    <citation type="journal article" date="2021" name="PeerJ">
        <title>Extensive microbial diversity within the chicken gut microbiome revealed by metagenomics and culture.</title>
        <authorList>
            <person name="Gilroy R."/>
            <person name="Ravi A."/>
            <person name="Getino M."/>
            <person name="Pursley I."/>
            <person name="Horton D.L."/>
            <person name="Alikhan N.F."/>
            <person name="Baker D."/>
            <person name="Gharbi K."/>
            <person name="Hall N."/>
            <person name="Watson M."/>
            <person name="Adriaenssens E.M."/>
            <person name="Foster-Nyarko E."/>
            <person name="Jarju S."/>
            <person name="Secka A."/>
            <person name="Antonio M."/>
            <person name="Oren A."/>
            <person name="Chaudhuri R.R."/>
            <person name="La Ragione R."/>
            <person name="Hildebrand F."/>
            <person name="Pallen M.J."/>
        </authorList>
    </citation>
    <scope>NUCLEOTIDE SEQUENCE</scope>
    <source>
        <strain evidence="1">ChiSxjej3B15-1167</strain>
    </source>
</reference>
<dbReference type="SUPFAM" id="SSF56784">
    <property type="entry name" value="HAD-like"/>
    <property type="match status" value="1"/>
</dbReference>
<dbReference type="InterPro" id="IPR000150">
    <property type="entry name" value="Cof"/>
</dbReference>
<dbReference type="Gene3D" id="3.40.50.1000">
    <property type="entry name" value="HAD superfamily/HAD-like"/>
    <property type="match status" value="1"/>
</dbReference>
<organism evidence="1 2">
    <name type="scientific">Candidatus Anaerobutyricum stercoripullorum</name>
    <dbReference type="NCBI Taxonomy" id="2838456"/>
    <lineage>
        <taxon>Bacteria</taxon>
        <taxon>Bacillati</taxon>
        <taxon>Bacillota</taxon>
        <taxon>Clostridia</taxon>
        <taxon>Lachnospirales</taxon>
        <taxon>Lachnospiraceae</taxon>
        <taxon>Anaerobutyricum</taxon>
    </lineage>
</organism>
<dbReference type="InterPro" id="IPR023214">
    <property type="entry name" value="HAD_sf"/>
</dbReference>
<reference evidence="1" key="2">
    <citation type="submission" date="2021-04" db="EMBL/GenBank/DDBJ databases">
        <authorList>
            <person name="Gilroy R."/>
        </authorList>
    </citation>
    <scope>NUCLEOTIDE SEQUENCE</scope>
    <source>
        <strain evidence="1">ChiSxjej3B15-1167</strain>
    </source>
</reference>
<dbReference type="AlphaFoldDB" id="A0A9D1X362"/>
<protein>
    <submittedName>
        <fullName evidence="1">HAD family hydrolase</fullName>
    </submittedName>
</protein>
<evidence type="ECO:0000313" key="1">
    <source>
        <dbReference type="EMBL" id="HIX71700.1"/>
    </source>
</evidence>
<dbReference type="NCBIfam" id="TIGR00099">
    <property type="entry name" value="Cof-subfamily"/>
    <property type="match status" value="1"/>
</dbReference>
<dbReference type="InterPro" id="IPR036412">
    <property type="entry name" value="HAD-like_sf"/>
</dbReference>
<dbReference type="Proteomes" id="UP000886805">
    <property type="component" value="Unassembled WGS sequence"/>
</dbReference>
<dbReference type="SFLD" id="SFLDS00003">
    <property type="entry name" value="Haloacid_Dehalogenase"/>
    <property type="match status" value="1"/>
</dbReference>
<dbReference type="NCBIfam" id="TIGR01484">
    <property type="entry name" value="HAD-SF-IIB"/>
    <property type="match status" value="1"/>
</dbReference>
<dbReference type="PANTHER" id="PTHR10000">
    <property type="entry name" value="PHOSPHOSERINE PHOSPHATASE"/>
    <property type="match status" value="1"/>
</dbReference>
<dbReference type="GO" id="GO:0016791">
    <property type="term" value="F:phosphatase activity"/>
    <property type="evidence" value="ECO:0007669"/>
    <property type="project" value="TreeGrafter"/>
</dbReference>
<comment type="caution">
    <text evidence="1">The sequence shown here is derived from an EMBL/GenBank/DDBJ whole genome shotgun (WGS) entry which is preliminary data.</text>
</comment>
<dbReference type="Gene3D" id="3.30.1240.10">
    <property type="match status" value="1"/>
</dbReference>
<dbReference type="Pfam" id="PF08282">
    <property type="entry name" value="Hydrolase_3"/>
    <property type="match status" value="1"/>
</dbReference>
<dbReference type="EMBL" id="DXEQ01000044">
    <property type="protein sequence ID" value="HIX71700.1"/>
    <property type="molecule type" value="Genomic_DNA"/>
</dbReference>
<dbReference type="GO" id="GO:0000287">
    <property type="term" value="F:magnesium ion binding"/>
    <property type="evidence" value="ECO:0007669"/>
    <property type="project" value="TreeGrafter"/>
</dbReference>
<dbReference type="CDD" id="cd07518">
    <property type="entry name" value="HAD_YbiV-Like"/>
    <property type="match status" value="1"/>
</dbReference>
<keyword evidence="1" id="KW-0378">Hydrolase</keyword>
<gene>
    <name evidence="1" type="ORF">H9849_01630</name>
</gene>
<accession>A0A9D1X362</accession>
<sequence>MEKHKIKLIVTDIDGTLGPVSTDRINEEYYEVIRELQNRGIIFGGASGRSSYAISRLFEPVKDRMIFLADNGARAVYEGKELFSVPMNLADCRELVRDVRKLPDCQSVWQSCEKTYFEKGDEEIYHIMRDSMHYDCAMVDDLLTLTIPSTKFTIYHPVNAEKIIPEAFWEKWGKDHQLVCAGDNYMDVMDLHANKGTGLKKIQEYFGISREETMAFGDNINDMEMLENAAESYAVGDAREEVRQAARHIAPPMKEDGVLQVLKTLL</sequence>
<dbReference type="GO" id="GO:0005829">
    <property type="term" value="C:cytosol"/>
    <property type="evidence" value="ECO:0007669"/>
    <property type="project" value="TreeGrafter"/>
</dbReference>
<dbReference type="PANTHER" id="PTHR10000:SF53">
    <property type="entry name" value="5-AMINO-6-(5-PHOSPHO-D-RIBITYLAMINO)URACIL PHOSPHATASE YBJI-RELATED"/>
    <property type="match status" value="1"/>
</dbReference>